<evidence type="ECO:0000313" key="1">
    <source>
        <dbReference type="EMBL" id="QDT08124.1"/>
    </source>
</evidence>
<protein>
    <submittedName>
        <fullName evidence="1">Uncharacterized protein</fullName>
    </submittedName>
</protein>
<gene>
    <name evidence="1" type="ORF">K239x_00560</name>
</gene>
<dbReference type="EMBL" id="CP036526">
    <property type="protein sequence ID" value="QDT08124.1"/>
    <property type="molecule type" value="Genomic_DNA"/>
</dbReference>
<dbReference type="Proteomes" id="UP000319817">
    <property type="component" value="Chromosome"/>
</dbReference>
<name>A0A517NLW0_9BACT</name>
<proteinExistence type="predicted"/>
<accession>A0A517NLW0</accession>
<sequence>MTLPQLSSFGLQYVSVVHLAKKQNDRESTHRYHVVFLGNRMLCYGLANHSKPQRVAIAM</sequence>
<reference evidence="1 2" key="1">
    <citation type="submission" date="2019-02" db="EMBL/GenBank/DDBJ databases">
        <title>Deep-cultivation of Planctomycetes and their phenomic and genomic characterization uncovers novel biology.</title>
        <authorList>
            <person name="Wiegand S."/>
            <person name="Jogler M."/>
            <person name="Boedeker C."/>
            <person name="Pinto D."/>
            <person name="Vollmers J."/>
            <person name="Rivas-Marin E."/>
            <person name="Kohn T."/>
            <person name="Peeters S.H."/>
            <person name="Heuer A."/>
            <person name="Rast P."/>
            <person name="Oberbeckmann S."/>
            <person name="Bunk B."/>
            <person name="Jeske O."/>
            <person name="Meyerdierks A."/>
            <person name="Storesund J.E."/>
            <person name="Kallscheuer N."/>
            <person name="Luecker S."/>
            <person name="Lage O.M."/>
            <person name="Pohl T."/>
            <person name="Merkel B.J."/>
            <person name="Hornburger P."/>
            <person name="Mueller R.-W."/>
            <person name="Bruemmer F."/>
            <person name="Labrenz M."/>
            <person name="Spormann A.M."/>
            <person name="Op den Camp H."/>
            <person name="Overmann J."/>
            <person name="Amann R."/>
            <person name="Jetten M.S.M."/>
            <person name="Mascher T."/>
            <person name="Medema M.H."/>
            <person name="Devos D.P."/>
            <person name="Kaster A.-K."/>
            <person name="Ovreas L."/>
            <person name="Rohde M."/>
            <person name="Galperin M.Y."/>
            <person name="Jogler C."/>
        </authorList>
    </citation>
    <scope>NUCLEOTIDE SEQUENCE [LARGE SCALE GENOMIC DNA]</scope>
    <source>
        <strain evidence="1 2">K23_9</strain>
    </source>
</reference>
<evidence type="ECO:0000313" key="2">
    <source>
        <dbReference type="Proteomes" id="UP000319817"/>
    </source>
</evidence>
<keyword evidence="2" id="KW-1185">Reference proteome</keyword>
<dbReference type="AlphaFoldDB" id="A0A517NLW0"/>
<organism evidence="1 2">
    <name type="scientific">Stieleria marina</name>
    <dbReference type="NCBI Taxonomy" id="1930275"/>
    <lineage>
        <taxon>Bacteria</taxon>
        <taxon>Pseudomonadati</taxon>
        <taxon>Planctomycetota</taxon>
        <taxon>Planctomycetia</taxon>
        <taxon>Pirellulales</taxon>
        <taxon>Pirellulaceae</taxon>
        <taxon>Stieleria</taxon>
    </lineage>
</organism>